<evidence type="ECO:0000259" key="3">
    <source>
        <dbReference type="Pfam" id="PF13505"/>
    </source>
</evidence>
<keyword evidence="5" id="KW-1185">Reference proteome</keyword>
<dbReference type="EMBL" id="AEIU01000075">
    <property type="protein sequence ID" value="EFP96334.1"/>
    <property type="molecule type" value="Genomic_DNA"/>
</dbReference>
<dbReference type="eggNOG" id="COG3637">
    <property type="taxonomic scope" value="Bacteria"/>
</dbReference>
<keyword evidence="1 2" id="KW-0732">Signal</keyword>
<dbReference type="InterPro" id="IPR027385">
    <property type="entry name" value="Beta-barrel_OMP"/>
</dbReference>
<dbReference type="Gene3D" id="2.40.160.20">
    <property type="match status" value="1"/>
</dbReference>
<feature type="domain" description="Outer membrane protein beta-barrel" evidence="3">
    <location>
        <begin position="5"/>
        <end position="164"/>
    </location>
</feature>
<dbReference type="Pfam" id="PF13505">
    <property type="entry name" value="OMP_b-brl"/>
    <property type="match status" value="1"/>
</dbReference>
<dbReference type="InterPro" id="IPR011250">
    <property type="entry name" value="OMP/PagP_B-barrel"/>
</dbReference>
<evidence type="ECO:0000256" key="2">
    <source>
        <dbReference type="SAM" id="SignalP"/>
    </source>
</evidence>
<evidence type="ECO:0000313" key="5">
    <source>
        <dbReference type="Proteomes" id="UP000002943"/>
    </source>
</evidence>
<feature type="chain" id="PRO_5003167463" description="Outer membrane protein beta-barrel domain-containing protein" evidence="2">
    <location>
        <begin position="20"/>
        <end position="165"/>
    </location>
</feature>
<dbReference type="RefSeq" id="WP_009601717.1">
    <property type="nucleotide sequence ID" value="NZ_AEIU01000075.1"/>
</dbReference>
<dbReference type="Proteomes" id="UP000002943">
    <property type="component" value="Unassembled WGS sequence"/>
</dbReference>
<dbReference type="AlphaFoldDB" id="E3BKZ0"/>
<protein>
    <recommendedName>
        <fullName evidence="3">Outer membrane protein beta-barrel domain-containing protein</fullName>
    </recommendedName>
</protein>
<sequence>MKKTLLALALIGVSATASADALVYGGASAGQSDLGGESSTSYNVHVGTGILPFIALEAGFQDFGEFKNATYDNVKRDLQASAVYFAVKPSMDFGPLHVYARAGLHSYELKGKNSDFKEDEIDMMYGVGAEYFVMGPFSLGASYNVFSMKKENVENFALNATFHFL</sequence>
<reference evidence="4 5" key="1">
    <citation type="journal article" date="2012" name="Int. J. Syst. Evol. Microbiol.">
        <title>Vibrio caribbeanicus sp. nov., isolated from the marine sponge Scleritoderma cyanea.</title>
        <authorList>
            <person name="Hoffmann M."/>
            <person name="Monday S.R."/>
            <person name="Allard M.W."/>
            <person name="Strain E.A."/>
            <person name="Whittaker P."/>
            <person name="Naum M."/>
            <person name="McCarthy P.J."/>
            <person name="Lopez J.V."/>
            <person name="Fischer M."/>
            <person name="Brown E.W."/>
        </authorList>
    </citation>
    <scope>NUCLEOTIDE SEQUENCE [LARGE SCALE GENOMIC DNA]</scope>
    <source>
        <strain evidence="4 5">ATCC BAA-2122</strain>
    </source>
</reference>
<evidence type="ECO:0000256" key="1">
    <source>
        <dbReference type="ARBA" id="ARBA00022729"/>
    </source>
</evidence>
<dbReference type="STRING" id="796620.VIBC2010_12234"/>
<evidence type="ECO:0000313" key="4">
    <source>
        <dbReference type="EMBL" id="EFP96334.1"/>
    </source>
</evidence>
<proteinExistence type="predicted"/>
<feature type="signal peptide" evidence="2">
    <location>
        <begin position="1"/>
        <end position="19"/>
    </location>
</feature>
<dbReference type="SUPFAM" id="SSF56925">
    <property type="entry name" value="OMPA-like"/>
    <property type="match status" value="1"/>
</dbReference>
<name>E3BKZ0_9VIBR</name>
<accession>E3BKZ0</accession>
<comment type="caution">
    <text evidence="4">The sequence shown here is derived from an EMBL/GenBank/DDBJ whole genome shotgun (WGS) entry which is preliminary data.</text>
</comment>
<gene>
    <name evidence="4" type="ORF">VIBC2010_12234</name>
</gene>
<dbReference type="OrthoDB" id="5622477at2"/>
<organism evidence="4 5">
    <name type="scientific">Vibrio caribbeanicus ATCC BAA-2122</name>
    <dbReference type="NCBI Taxonomy" id="796620"/>
    <lineage>
        <taxon>Bacteria</taxon>
        <taxon>Pseudomonadati</taxon>
        <taxon>Pseudomonadota</taxon>
        <taxon>Gammaproteobacteria</taxon>
        <taxon>Vibrionales</taxon>
        <taxon>Vibrionaceae</taxon>
        <taxon>Vibrio</taxon>
    </lineage>
</organism>